<comment type="caution">
    <text evidence="7">The sequence shown here is derived from an EMBL/GenBank/DDBJ whole genome shotgun (WGS) entry which is preliminary data.</text>
</comment>
<evidence type="ECO:0000256" key="3">
    <source>
        <dbReference type="ARBA" id="ARBA00022723"/>
    </source>
</evidence>
<dbReference type="GO" id="GO:0046872">
    <property type="term" value="F:metal ion binding"/>
    <property type="evidence" value="ECO:0007669"/>
    <property type="project" value="UniProtKB-KW"/>
</dbReference>
<protein>
    <submittedName>
        <fullName evidence="7">Glyoxylase-like metal-dependent hydrolase (Beta-lactamase superfamily II)</fullName>
    </submittedName>
</protein>
<reference evidence="7" key="1">
    <citation type="submission" date="2022-03" db="EMBL/GenBank/DDBJ databases">
        <title>Genomic Encyclopedia of Type Strains, Phase III (KMG-III): the genomes of soil and plant-associated and newly described type strains.</title>
        <authorList>
            <person name="Whitman W."/>
        </authorList>
    </citation>
    <scope>NUCLEOTIDE SEQUENCE</scope>
    <source>
        <strain evidence="7">ANL 6-2</strain>
    </source>
</reference>
<keyword evidence="8" id="KW-1185">Reference proteome</keyword>
<keyword evidence="5" id="KW-0862">Zinc</keyword>
<dbReference type="Proteomes" id="UP001205843">
    <property type="component" value="Unassembled WGS sequence"/>
</dbReference>
<dbReference type="InterPro" id="IPR036866">
    <property type="entry name" value="RibonucZ/Hydroxyglut_hydro"/>
</dbReference>
<dbReference type="SUPFAM" id="SSF56281">
    <property type="entry name" value="Metallo-hydrolase/oxidoreductase"/>
    <property type="match status" value="1"/>
</dbReference>
<comment type="cofactor">
    <cofactor evidence="1">
        <name>Zn(2+)</name>
        <dbReference type="ChEBI" id="CHEBI:29105"/>
    </cofactor>
</comment>
<accession>A0AAE3G4Z6</accession>
<dbReference type="AlphaFoldDB" id="A0AAE3G4Z6"/>
<comment type="similarity">
    <text evidence="2">Belongs to the metallo-beta-lactamase superfamily.</text>
</comment>
<evidence type="ECO:0000313" key="7">
    <source>
        <dbReference type="EMBL" id="MCP1674846.1"/>
    </source>
</evidence>
<dbReference type="GO" id="GO:0016787">
    <property type="term" value="F:hydrolase activity"/>
    <property type="evidence" value="ECO:0007669"/>
    <property type="project" value="UniProtKB-KW"/>
</dbReference>
<dbReference type="CDD" id="cd07711">
    <property type="entry name" value="MBLAC1-like_MBL-fold"/>
    <property type="match status" value="1"/>
</dbReference>
<name>A0AAE3G4Z6_9GAMM</name>
<keyword evidence="3" id="KW-0479">Metal-binding</keyword>
<organism evidence="7 8">
    <name type="scientific">Natronocella acetinitrilica</name>
    <dbReference type="NCBI Taxonomy" id="414046"/>
    <lineage>
        <taxon>Bacteria</taxon>
        <taxon>Pseudomonadati</taxon>
        <taxon>Pseudomonadota</taxon>
        <taxon>Gammaproteobacteria</taxon>
        <taxon>Chromatiales</taxon>
        <taxon>Ectothiorhodospiraceae</taxon>
        <taxon>Natronocella</taxon>
    </lineage>
</organism>
<sequence>MSVTYTTLLQGNNVRLQGGFLGLSSVVLVEAGGLRILVDTGHHVTRHMLLDALKVRGLSPADIDVVFLTHLHFDHANNVDLFESARIMVSQTEWDYAHRPHAEDQLVPCGVTRILSDMNVDIFTGEPEICPGVQALATPGHTPGHMSLVLRTEDKGTVVIAGDAIKYPKETLTGRCDMAFDRVERGTASIARIMQIADRIIPGHFPEIYKVGDNRYAWDEGAEFNLVIR</sequence>
<dbReference type="Gene3D" id="3.60.15.10">
    <property type="entry name" value="Ribonuclease Z/Hydroxyacylglutathione hydrolase-like"/>
    <property type="match status" value="1"/>
</dbReference>
<evidence type="ECO:0000313" key="8">
    <source>
        <dbReference type="Proteomes" id="UP001205843"/>
    </source>
</evidence>
<evidence type="ECO:0000256" key="5">
    <source>
        <dbReference type="ARBA" id="ARBA00022833"/>
    </source>
</evidence>
<dbReference type="InterPro" id="IPR001279">
    <property type="entry name" value="Metallo-B-lactamas"/>
</dbReference>
<evidence type="ECO:0000256" key="1">
    <source>
        <dbReference type="ARBA" id="ARBA00001947"/>
    </source>
</evidence>
<gene>
    <name evidence="7" type="ORF">J2T57_001984</name>
</gene>
<dbReference type="RefSeq" id="WP_253477336.1">
    <property type="nucleotide sequence ID" value="NZ_JALJXV010000004.1"/>
</dbReference>
<evidence type="ECO:0000256" key="2">
    <source>
        <dbReference type="ARBA" id="ARBA00007749"/>
    </source>
</evidence>
<dbReference type="Pfam" id="PF00753">
    <property type="entry name" value="Lactamase_B"/>
    <property type="match status" value="1"/>
</dbReference>
<dbReference type="SMART" id="SM00849">
    <property type="entry name" value="Lactamase_B"/>
    <property type="match status" value="1"/>
</dbReference>
<keyword evidence="4 7" id="KW-0378">Hydrolase</keyword>
<proteinExistence type="inferred from homology"/>
<dbReference type="EMBL" id="JALJXV010000004">
    <property type="protein sequence ID" value="MCP1674846.1"/>
    <property type="molecule type" value="Genomic_DNA"/>
</dbReference>
<dbReference type="PANTHER" id="PTHR42978">
    <property type="entry name" value="QUORUM-QUENCHING LACTONASE YTNP-RELATED-RELATED"/>
    <property type="match status" value="1"/>
</dbReference>
<dbReference type="InterPro" id="IPR051013">
    <property type="entry name" value="MBL_superfamily_lactonases"/>
</dbReference>
<feature type="domain" description="Metallo-beta-lactamase" evidence="6">
    <location>
        <begin position="23"/>
        <end position="204"/>
    </location>
</feature>
<evidence type="ECO:0000259" key="6">
    <source>
        <dbReference type="SMART" id="SM00849"/>
    </source>
</evidence>
<dbReference type="PANTHER" id="PTHR42978:SF2">
    <property type="entry name" value="102 KBASES UNSTABLE REGION: FROM 1 TO 119443"/>
    <property type="match status" value="1"/>
</dbReference>
<evidence type="ECO:0000256" key="4">
    <source>
        <dbReference type="ARBA" id="ARBA00022801"/>
    </source>
</evidence>